<protein>
    <recommendedName>
        <fullName evidence="3">DUF1554 domain-containing protein</fullName>
    </recommendedName>
</protein>
<dbReference type="Proteomes" id="UP000297641">
    <property type="component" value="Unassembled WGS sequence"/>
</dbReference>
<organism evidence="1 2">
    <name type="scientific">Leptospira bouyouniensis</name>
    <dbReference type="NCBI Taxonomy" id="2484911"/>
    <lineage>
        <taxon>Bacteria</taxon>
        <taxon>Pseudomonadati</taxon>
        <taxon>Spirochaetota</taxon>
        <taxon>Spirochaetia</taxon>
        <taxon>Leptospirales</taxon>
        <taxon>Leptospiraceae</taxon>
        <taxon>Leptospira</taxon>
    </lineage>
</organism>
<gene>
    <name evidence="1" type="ORF">EHQ43_11640</name>
</gene>
<comment type="caution">
    <text evidence="1">The sequence shown here is derived from an EMBL/GenBank/DDBJ whole genome shotgun (WGS) entry which is preliminary data.</text>
</comment>
<sequence>MAALAILTTQNLASSIYIYSLGSPLNAAFGNRSTTDTLCANRKSYPTLASRKTGSSAKAFVSYSSFDEIRGFPESYSIPVNIPIRAPNNVIIASNWRDFLDGDLAITLMSANVIRDPTIVRIWTFSTLNGAVNNTLNCGAGTSTVGNGAYWNMSNLIYTSDVQVCSNASSIELLCLSF</sequence>
<accession>A0A7I0HRH8</accession>
<name>A0A7I0HRH8_9LEPT</name>
<dbReference type="Gene3D" id="3.10.100.10">
    <property type="entry name" value="Mannose-Binding Protein A, subunit A"/>
    <property type="match status" value="1"/>
</dbReference>
<proteinExistence type="predicted"/>
<reference evidence="1 2" key="1">
    <citation type="journal article" date="2019" name="PLoS Negl. Trop. Dis.">
        <title>Revisiting the worldwide diversity of Leptospira species in the environment.</title>
        <authorList>
            <person name="Vincent A.T."/>
            <person name="Schiettekatte O."/>
            <person name="Bourhy P."/>
            <person name="Veyrier F.J."/>
            <person name="Picardeau M."/>
        </authorList>
    </citation>
    <scope>NUCLEOTIDE SEQUENCE [LARGE SCALE GENOMIC DNA]</scope>
    <source>
        <strain evidence="1 2">201800273</strain>
    </source>
</reference>
<evidence type="ECO:0000313" key="2">
    <source>
        <dbReference type="Proteomes" id="UP000297641"/>
    </source>
</evidence>
<dbReference type="InterPro" id="IPR016186">
    <property type="entry name" value="C-type_lectin-like/link_sf"/>
</dbReference>
<evidence type="ECO:0008006" key="3">
    <source>
        <dbReference type="Google" id="ProtNLM"/>
    </source>
</evidence>
<evidence type="ECO:0000313" key="1">
    <source>
        <dbReference type="EMBL" id="TGL04925.1"/>
    </source>
</evidence>
<dbReference type="EMBL" id="RQFT01000010">
    <property type="protein sequence ID" value="TGL04925.1"/>
    <property type="molecule type" value="Genomic_DNA"/>
</dbReference>
<dbReference type="AlphaFoldDB" id="A0A7I0HRH8"/>